<keyword evidence="2" id="KW-1185">Reference proteome</keyword>
<dbReference type="AlphaFoldDB" id="A0A3M7M336"/>
<reference evidence="1 2" key="1">
    <citation type="journal article" date="2014" name="PLoS ONE">
        <title>De novo Genome Assembly of the Fungal Plant Pathogen Pyrenophora semeniperda.</title>
        <authorList>
            <person name="Soliai M.M."/>
            <person name="Meyer S.E."/>
            <person name="Udall J.A."/>
            <person name="Elzinga D.E."/>
            <person name="Hermansen R.A."/>
            <person name="Bodily P.M."/>
            <person name="Hart A.A."/>
            <person name="Coleman C.E."/>
        </authorList>
    </citation>
    <scope>NUCLEOTIDE SEQUENCE [LARGE SCALE GENOMIC DNA]</scope>
    <source>
        <strain evidence="1 2">CCB06</strain>
        <tissue evidence="1">Mycelium</tissue>
    </source>
</reference>
<sequence length="29" mass="3245">MNCLPHRVSSTQQEKKVLIAVHLNLSNLA</sequence>
<organism evidence="1 2">
    <name type="scientific">Pyrenophora seminiperda CCB06</name>
    <dbReference type="NCBI Taxonomy" id="1302712"/>
    <lineage>
        <taxon>Eukaryota</taxon>
        <taxon>Fungi</taxon>
        <taxon>Dikarya</taxon>
        <taxon>Ascomycota</taxon>
        <taxon>Pezizomycotina</taxon>
        <taxon>Dothideomycetes</taxon>
        <taxon>Pleosporomycetidae</taxon>
        <taxon>Pleosporales</taxon>
        <taxon>Pleosporineae</taxon>
        <taxon>Pleosporaceae</taxon>
        <taxon>Pyrenophora</taxon>
    </lineage>
</organism>
<evidence type="ECO:0000313" key="1">
    <source>
        <dbReference type="EMBL" id="RMZ68804.1"/>
    </source>
</evidence>
<evidence type="ECO:0000313" key="2">
    <source>
        <dbReference type="Proteomes" id="UP000265663"/>
    </source>
</evidence>
<name>A0A3M7M336_9PLEO</name>
<gene>
    <name evidence="1" type="ORF">GMOD_00002662</name>
</gene>
<dbReference type="EMBL" id="KE747817">
    <property type="protein sequence ID" value="RMZ68804.1"/>
    <property type="molecule type" value="Genomic_DNA"/>
</dbReference>
<proteinExistence type="predicted"/>
<accession>A0A3M7M336</accession>
<protein>
    <submittedName>
        <fullName evidence="1">Uncharacterized protein</fullName>
    </submittedName>
</protein>
<dbReference type="Proteomes" id="UP000265663">
    <property type="component" value="Unassembled WGS sequence"/>
</dbReference>